<evidence type="ECO:0000313" key="5">
    <source>
        <dbReference type="Proteomes" id="UP000323136"/>
    </source>
</evidence>
<dbReference type="PANTHER" id="PTHR11092:SF0">
    <property type="entry name" value="EPIMERASE FAMILY PROTEIN SDR39U1"/>
    <property type="match status" value="1"/>
</dbReference>
<dbReference type="InterPro" id="IPR013549">
    <property type="entry name" value="DUF1731"/>
</dbReference>
<sequence>MKILITGGTGLVGKHLTTKLEKEGYEVVILSRNPKKENEYEWNISKNYIDEKALKNTDYIIHLAGAGIADKRWTNERKKILIDSRVQSANLLFSKVKELKIPLKKFISASGIGYYGAVTSNKIFTEEDNSGNDFVSDVCSQWETSANQFQQLQIPVTILRTGIVLSKNGGALPKINTPIFLSILGNGNQFMPWIHIEDLCNLYIEAIKKNTFKGVFNAVAPENHTNLSFTKILGKVIGKPVLAIHVPSLLLKAFFGEMTKILLEGSKISAEKTTKIYTFKYPSLAGAFDFIFKNEKN</sequence>
<comment type="similarity">
    <text evidence="1">Belongs to the NAD(P)-dependent epimerase/dehydratase family. SDR39U1 subfamily.</text>
</comment>
<comment type="caution">
    <text evidence="4">The sequence shown here is derived from an EMBL/GenBank/DDBJ whole genome shotgun (WGS) entry which is preliminary data.</text>
</comment>
<dbReference type="InterPro" id="IPR001509">
    <property type="entry name" value="Epimerase_deHydtase"/>
</dbReference>
<dbReference type="InterPro" id="IPR036291">
    <property type="entry name" value="NAD(P)-bd_dom_sf"/>
</dbReference>
<evidence type="ECO:0000313" key="4">
    <source>
        <dbReference type="EMBL" id="TYP97028.1"/>
    </source>
</evidence>
<dbReference type="OrthoDB" id="9801773at2"/>
<proteinExistence type="inferred from homology"/>
<evidence type="ECO:0000259" key="2">
    <source>
        <dbReference type="Pfam" id="PF01370"/>
    </source>
</evidence>
<dbReference type="Pfam" id="PF01370">
    <property type="entry name" value="Epimerase"/>
    <property type="match status" value="1"/>
</dbReference>
<dbReference type="Pfam" id="PF08338">
    <property type="entry name" value="DUF1731"/>
    <property type="match status" value="1"/>
</dbReference>
<dbReference type="AlphaFoldDB" id="A0A5S5DNT7"/>
<dbReference type="SUPFAM" id="SSF51735">
    <property type="entry name" value="NAD(P)-binding Rossmann-fold domains"/>
    <property type="match status" value="1"/>
</dbReference>
<dbReference type="EMBL" id="VNIA01000005">
    <property type="protein sequence ID" value="TYP97028.1"/>
    <property type="molecule type" value="Genomic_DNA"/>
</dbReference>
<dbReference type="Gene3D" id="3.40.50.720">
    <property type="entry name" value="NAD(P)-binding Rossmann-like Domain"/>
    <property type="match status" value="1"/>
</dbReference>
<reference evidence="4 5" key="1">
    <citation type="submission" date="2019-07" db="EMBL/GenBank/DDBJ databases">
        <title>Genomic Encyclopedia of Type Strains, Phase IV (KMG-IV): sequencing the most valuable type-strain genomes for metagenomic binning, comparative biology and taxonomic classification.</title>
        <authorList>
            <person name="Goeker M."/>
        </authorList>
    </citation>
    <scope>NUCLEOTIDE SEQUENCE [LARGE SCALE GENOMIC DNA]</scope>
    <source>
        <strain evidence="4 5">DSM 18961</strain>
    </source>
</reference>
<accession>A0A5S5DNT7</accession>
<dbReference type="InterPro" id="IPR010099">
    <property type="entry name" value="SDR39U1"/>
</dbReference>
<dbReference type="PANTHER" id="PTHR11092">
    <property type="entry name" value="SUGAR NUCLEOTIDE EPIMERASE RELATED"/>
    <property type="match status" value="1"/>
</dbReference>
<evidence type="ECO:0000259" key="3">
    <source>
        <dbReference type="Pfam" id="PF08338"/>
    </source>
</evidence>
<name>A0A5S5DNT7_9FLAO</name>
<protein>
    <recommendedName>
        <fullName evidence="6">TIGR01777 family protein</fullName>
    </recommendedName>
</protein>
<evidence type="ECO:0008006" key="6">
    <source>
        <dbReference type="Google" id="ProtNLM"/>
    </source>
</evidence>
<dbReference type="RefSeq" id="WP_148870963.1">
    <property type="nucleotide sequence ID" value="NZ_VNIA01000005.1"/>
</dbReference>
<feature type="domain" description="NAD-dependent epimerase/dehydratase" evidence="2">
    <location>
        <begin position="3"/>
        <end position="210"/>
    </location>
</feature>
<organism evidence="4 5">
    <name type="scientific">Tenacibaculum adriaticum</name>
    <dbReference type="NCBI Taxonomy" id="413713"/>
    <lineage>
        <taxon>Bacteria</taxon>
        <taxon>Pseudomonadati</taxon>
        <taxon>Bacteroidota</taxon>
        <taxon>Flavobacteriia</taxon>
        <taxon>Flavobacteriales</taxon>
        <taxon>Flavobacteriaceae</taxon>
        <taxon>Tenacibaculum</taxon>
    </lineage>
</organism>
<keyword evidence="5" id="KW-1185">Reference proteome</keyword>
<gene>
    <name evidence="4" type="ORF">C7447_10541</name>
</gene>
<dbReference type="Proteomes" id="UP000323136">
    <property type="component" value="Unassembled WGS sequence"/>
</dbReference>
<dbReference type="NCBIfam" id="TIGR01777">
    <property type="entry name" value="yfcH"/>
    <property type="match status" value="1"/>
</dbReference>
<feature type="domain" description="DUF1731" evidence="3">
    <location>
        <begin position="246"/>
        <end position="289"/>
    </location>
</feature>
<evidence type="ECO:0000256" key="1">
    <source>
        <dbReference type="ARBA" id="ARBA00009353"/>
    </source>
</evidence>